<reference evidence="2" key="1">
    <citation type="journal article" date="2014" name="Int. J. Syst. Evol. Microbiol.">
        <title>Complete genome sequence of Corynebacterium casei LMG S-19264T (=DSM 44701T), isolated from a smear-ripened cheese.</title>
        <authorList>
            <consortium name="US DOE Joint Genome Institute (JGI-PGF)"/>
            <person name="Walter F."/>
            <person name="Albersmeier A."/>
            <person name="Kalinowski J."/>
            <person name="Ruckert C."/>
        </authorList>
    </citation>
    <scope>NUCLEOTIDE SEQUENCE</scope>
    <source>
        <strain evidence="2">CGMCC 1.15179</strain>
    </source>
</reference>
<comment type="caution">
    <text evidence="2">The sequence shown here is derived from an EMBL/GenBank/DDBJ whole genome shotgun (WGS) entry which is preliminary data.</text>
</comment>
<protein>
    <submittedName>
        <fullName evidence="2">Uncharacterized protein</fullName>
    </submittedName>
</protein>
<evidence type="ECO:0000313" key="2">
    <source>
        <dbReference type="EMBL" id="GGE07458.1"/>
    </source>
</evidence>
<dbReference type="RefSeq" id="WP_188646424.1">
    <property type="nucleotide sequence ID" value="NZ_BMHQ01000002.1"/>
</dbReference>
<dbReference type="EMBL" id="BMHQ01000002">
    <property type="protein sequence ID" value="GGE07458.1"/>
    <property type="molecule type" value="Genomic_DNA"/>
</dbReference>
<dbReference type="Proteomes" id="UP000625210">
    <property type="component" value="Unassembled WGS sequence"/>
</dbReference>
<accession>A0A8J2VEA2</accession>
<reference evidence="2" key="2">
    <citation type="submission" date="2020-09" db="EMBL/GenBank/DDBJ databases">
        <authorList>
            <person name="Sun Q."/>
            <person name="Zhou Y."/>
        </authorList>
    </citation>
    <scope>NUCLEOTIDE SEQUENCE</scope>
    <source>
        <strain evidence="2">CGMCC 1.15179</strain>
    </source>
</reference>
<dbReference type="AlphaFoldDB" id="A0A8J2VEA2"/>
<gene>
    <name evidence="2" type="ORF">GCM10011571_05920</name>
</gene>
<feature type="region of interest" description="Disordered" evidence="1">
    <location>
        <begin position="1"/>
        <end position="21"/>
    </location>
</feature>
<sequence length="109" mass="12471">MTNQENSGSQEAPQTASTGETPTPYSYGYEWMHPAVSQYGYGYEYPPYGEAPVNAAVADGEGEEELAQAFQYPYYSSYSPYPPPYYPLYGYYPPQPPVISFYPYPQYWY</sequence>
<evidence type="ECO:0000256" key="1">
    <source>
        <dbReference type="SAM" id="MobiDB-lite"/>
    </source>
</evidence>
<keyword evidence="3" id="KW-1185">Reference proteome</keyword>
<evidence type="ECO:0000313" key="3">
    <source>
        <dbReference type="Proteomes" id="UP000625210"/>
    </source>
</evidence>
<proteinExistence type="predicted"/>
<organism evidence="2 3">
    <name type="scientific">Marinithermofilum abyssi</name>
    <dbReference type="NCBI Taxonomy" id="1571185"/>
    <lineage>
        <taxon>Bacteria</taxon>
        <taxon>Bacillati</taxon>
        <taxon>Bacillota</taxon>
        <taxon>Bacilli</taxon>
        <taxon>Bacillales</taxon>
        <taxon>Thermoactinomycetaceae</taxon>
        <taxon>Marinithermofilum</taxon>
    </lineage>
</organism>
<name>A0A8J2VEA2_9BACL</name>